<keyword evidence="1" id="KW-0175">Coiled coil</keyword>
<dbReference type="PANTHER" id="PTHR32309:SF13">
    <property type="entry name" value="FERRIC ENTEROBACTIN TRANSPORT PROTEIN FEPE"/>
    <property type="match status" value="1"/>
</dbReference>
<feature type="compositionally biased region" description="Polar residues" evidence="2">
    <location>
        <begin position="17"/>
        <end position="26"/>
    </location>
</feature>
<feature type="region of interest" description="Disordered" evidence="2">
    <location>
        <begin position="1"/>
        <end position="31"/>
    </location>
</feature>
<dbReference type="Proteomes" id="UP001214094">
    <property type="component" value="Plasmid unnamedA"/>
</dbReference>
<evidence type="ECO:0000256" key="3">
    <source>
        <dbReference type="SAM" id="Phobius"/>
    </source>
</evidence>
<dbReference type="PANTHER" id="PTHR32309">
    <property type="entry name" value="TYROSINE-PROTEIN KINASE"/>
    <property type="match status" value="1"/>
</dbReference>
<keyword evidence="4" id="KW-0614">Plasmid</keyword>
<gene>
    <name evidence="4" type="ORF">P4B07_24595</name>
</gene>
<evidence type="ECO:0000313" key="5">
    <source>
        <dbReference type="Proteomes" id="UP001214094"/>
    </source>
</evidence>
<dbReference type="EMBL" id="CP121309">
    <property type="protein sequence ID" value="WFP92937.1"/>
    <property type="molecule type" value="Genomic_DNA"/>
</dbReference>
<dbReference type="RefSeq" id="WP_034800626.1">
    <property type="nucleotide sequence ID" value="NZ_CP015881.1"/>
</dbReference>
<dbReference type="GeneID" id="29520954"/>
<keyword evidence="3" id="KW-0812">Transmembrane</keyword>
<proteinExistence type="predicted"/>
<reference evidence="4 5" key="1">
    <citation type="submission" date="2023-03" db="EMBL/GenBank/DDBJ databases">
        <title>Comparative genome and transcriptome analysis combination mining strategies for increasing vitamin B12 production of Ensifer adhaerens strain.</title>
        <authorList>
            <person name="Yongheng L."/>
        </authorList>
    </citation>
    <scope>NUCLEOTIDE SEQUENCE [LARGE SCALE GENOMIC DNA]</scope>
    <source>
        <strain evidence="4 5">Casida A-T305</strain>
        <plasmid evidence="4 5">unnamedA</plasmid>
    </source>
</reference>
<feature type="transmembrane region" description="Helical" evidence="3">
    <location>
        <begin position="86"/>
        <end position="111"/>
    </location>
</feature>
<keyword evidence="5" id="KW-1185">Reference proteome</keyword>
<keyword evidence="3" id="KW-1133">Transmembrane helix</keyword>
<evidence type="ECO:0000256" key="1">
    <source>
        <dbReference type="SAM" id="Coils"/>
    </source>
</evidence>
<protein>
    <submittedName>
        <fullName evidence="4">RkpR, polysaccharide export protein</fullName>
    </submittedName>
</protein>
<dbReference type="InterPro" id="IPR050445">
    <property type="entry name" value="Bact_polysacc_biosynth/exp"/>
</dbReference>
<sequence>MAAKDDAIAKPQLALAANQSPTSMPSPKTAERNKGIALLEGLLREQSVPTTRLPEGRARLLPLDESELPLGSNWAWFKKYQLRHTILGISFLLLVALPSAMVSLYMAFFAADQYHSSASFSVRSIDAGGATDILGMFTQASSGSTVSDSYILMDYIMSERVVAAADQRFNLEKIYATRGLDYFYGIGSNLAVEDKLEYWKEMVAVNFDHASGIIQVTVKAFEPKQAQAITQFIVENSDNLVNGLSLAARNDVLRATQDEVLASEARLGRARVALRHYRDKSQEISPEEEAKLAVQLIASLEQQRTQLNADLVTARNQMGESTPRIRLLKTRIGSIEQQLSVERQRLGTGEERVGADALSAHDVAGRIAEFEELETEREFAERAYTASLASLEKARIEANNRQRYLALFIEPTLSELAQYPTRFMSALLVTLGLLFAWGIGVMSYYNIRDRA</sequence>
<feature type="transmembrane region" description="Helical" evidence="3">
    <location>
        <begin position="423"/>
        <end position="445"/>
    </location>
</feature>
<organism evidence="4 5">
    <name type="scientific">Ensifer adhaerens</name>
    <name type="common">Sinorhizobium morelense</name>
    <dbReference type="NCBI Taxonomy" id="106592"/>
    <lineage>
        <taxon>Bacteria</taxon>
        <taxon>Pseudomonadati</taxon>
        <taxon>Pseudomonadota</taxon>
        <taxon>Alphaproteobacteria</taxon>
        <taxon>Hyphomicrobiales</taxon>
        <taxon>Rhizobiaceae</taxon>
        <taxon>Sinorhizobium/Ensifer group</taxon>
        <taxon>Ensifer</taxon>
    </lineage>
</organism>
<geneLocation type="plasmid" evidence="4 5">
    <name>unnamedA</name>
</geneLocation>
<evidence type="ECO:0000313" key="4">
    <source>
        <dbReference type="EMBL" id="WFP92937.1"/>
    </source>
</evidence>
<keyword evidence="3" id="KW-0472">Membrane</keyword>
<name>A0ABY8HLG8_ENSAD</name>
<evidence type="ECO:0000256" key="2">
    <source>
        <dbReference type="SAM" id="MobiDB-lite"/>
    </source>
</evidence>
<accession>A0ABY8HLG8</accession>
<feature type="coiled-coil region" evidence="1">
    <location>
        <begin position="290"/>
        <end position="317"/>
    </location>
</feature>